<organism evidence="1 2">
    <name type="scientific">Haloplanus rubicundus</name>
    <dbReference type="NCBI Taxonomy" id="1547898"/>
    <lineage>
        <taxon>Archaea</taxon>
        <taxon>Methanobacteriati</taxon>
        <taxon>Methanobacteriota</taxon>
        <taxon>Stenosarchaea group</taxon>
        <taxon>Halobacteria</taxon>
        <taxon>Halobacteriales</taxon>
        <taxon>Haloferacaceae</taxon>
        <taxon>Haloplanus</taxon>
    </lineage>
</organism>
<evidence type="ECO:0000313" key="1">
    <source>
        <dbReference type="EMBL" id="AXG09725.1"/>
    </source>
</evidence>
<dbReference type="GeneID" id="37286821"/>
<sequence>MGLFDRLTFEDGLDVEFPDIDADPFEVTWQTKSIARHEPMMENYKVTANGRLFKEVAEYEHVPEEERPGYNEEIGGFENGIERARESRKKIHQGWSDTEYHGIFEFHRTIDGDYVSLDAKFTDGQLVEITCSD</sequence>
<dbReference type="EMBL" id="CP031148">
    <property type="protein sequence ID" value="AXG09725.1"/>
    <property type="molecule type" value="Genomic_DNA"/>
</dbReference>
<accession>A0A345EC03</accession>
<protein>
    <submittedName>
        <fullName evidence="1">Uncharacterized protein</fullName>
    </submittedName>
</protein>
<dbReference type="RefSeq" id="WP_114605574.1">
    <property type="nucleotide sequence ID" value="NZ_CP031148.1"/>
</dbReference>
<gene>
    <name evidence="1" type="ORF">DU484_07545</name>
</gene>
<dbReference type="Proteomes" id="UP000252985">
    <property type="component" value="Chromosome"/>
</dbReference>
<name>A0A345EC03_9EURY</name>
<proteinExistence type="predicted"/>
<dbReference type="AlphaFoldDB" id="A0A345EC03"/>
<evidence type="ECO:0000313" key="2">
    <source>
        <dbReference type="Proteomes" id="UP000252985"/>
    </source>
</evidence>
<reference evidence="1 2" key="1">
    <citation type="submission" date="2018-07" db="EMBL/GenBank/DDBJ databases">
        <title>Genome sequences of Haloplanus sp. CBA1112.</title>
        <authorList>
            <person name="Kim Y.B."/>
            <person name="Roh S.W."/>
        </authorList>
    </citation>
    <scope>NUCLEOTIDE SEQUENCE [LARGE SCALE GENOMIC DNA]</scope>
    <source>
        <strain evidence="1 2">CBA1112</strain>
    </source>
</reference>
<dbReference type="KEGG" id="haq:DU484_07545"/>